<keyword evidence="8" id="KW-1133">Transmembrane helix</keyword>
<gene>
    <name evidence="10" type="ORF">SAMN02745163_04373</name>
</gene>
<name>A0A1M6UWX7_9CLOT</name>
<evidence type="ECO:0000256" key="1">
    <source>
        <dbReference type="ARBA" id="ARBA00000085"/>
    </source>
</evidence>
<dbReference type="RefSeq" id="WP_072993465.1">
    <property type="nucleotide sequence ID" value="NZ_FQZB01000025.1"/>
</dbReference>
<dbReference type="GO" id="GO:0004721">
    <property type="term" value="F:phosphoprotein phosphatase activity"/>
    <property type="evidence" value="ECO:0007669"/>
    <property type="project" value="TreeGrafter"/>
</dbReference>
<feature type="transmembrane region" description="Helical" evidence="8">
    <location>
        <begin position="6"/>
        <end position="24"/>
    </location>
</feature>
<dbReference type="InterPro" id="IPR003661">
    <property type="entry name" value="HisK_dim/P_dom"/>
</dbReference>
<keyword evidence="5" id="KW-0808">Transferase</keyword>
<evidence type="ECO:0000259" key="9">
    <source>
        <dbReference type="PROSITE" id="PS50109"/>
    </source>
</evidence>
<dbReference type="SMART" id="SM00388">
    <property type="entry name" value="HisKA"/>
    <property type="match status" value="1"/>
</dbReference>
<keyword evidence="8" id="KW-0472">Membrane</keyword>
<dbReference type="InterPro" id="IPR005467">
    <property type="entry name" value="His_kinase_dom"/>
</dbReference>
<evidence type="ECO:0000256" key="8">
    <source>
        <dbReference type="SAM" id="Phobius"/>
    </source>
</evidence>
<dbReference type="Gene3D" id="1.10.287.130">
    <property type="match status" value="1"/>
</dbReference>
<dbReference type="GO" id="GO:0016036">
    <property type="term" value="P:cellular response to phosphate starvation"/>
    <property type="evidence" value="ECO:0007669"/>
    <property type="project" value="TreeGrafter"/>
</dbReference>
<keyword evidence="11" id="KW-1185">Reference proteome</keyword>
<dbReference type="SUPFAM" id="SSF55874">
    <property type="entry name" value="ATPase domain of HSP90 chaperone/DNA topoisomerase II/histidine kinase"/>
    <property type="match status" value="1"/>
</dbReference>
<dbReference type="PANTHER" id="PTHR45453">
    <property type="entry name" value="PHOSPHATE REGULON SENSOR PROTEIN PHOR"/>
    <property type="match status" value="1"/>
</dbReference>
<dbReference type="Pfam" id="PF00512">
    <property type="entry name" value="HisKA"/>
    <property type="match status" value="1"/>
</dbReference>
<organism evidence="10 11">
    <name type="scientific">Clostridium cavendishii DSM 21758</name>
    <dbReference type="NCBI Taxonomy" id="1121302"/>
    <lineage>
        <taxon>Bacteria</taxon>
        <taxon>Bacillati</taxon>
        <taxon>Bacillota</taxon>
        <taxon>Clostridia</taxon>
        <taxon>Eubacteriales</taxon>
        <taxon>Clostridiaceae</taxon>
        <taxon>Clostridium</taxon>
    </lineage>
</organism>
<comment type="catalytic activity">
    <reaction evidence="1">
        <text>ATP + protein L-histidine = ADP + protein N-phospho-L-histidine.</text>
        <dbReference type="EC" id="2.7.13.3"/>
    </reaction>
</comment>
<dbReference type="SUPFAM" id="SSF47384">
    <property type="entry name" value="Homodimeric domain of signal transducing histidine kinase"/>
    <property type="match status" value="1"/>
</dbReference>
<evidence type="ECO:0000256" key="7">
    <source>
        <dbReference type="ARBA" id="ARBA00023012"/>
    </source>
</evidence>
<dbReference type="PANTHER" id="PTHR45453:SF1">
    <property type="entry name" value="PHOSPHATE REGULON SENSOR PROTEIN PHOR"/>
    <property type="match status" value="1"/>
</dbReference>
<dbReference type="SMART" id="SM00387">
    <property type="entry name" value="HATPase_c"/>
    <property type="match status" value="1"/>
</dbReference>
<evidence type="ECO:0000256" key="3">
    <source>
        <dbReference type="ARBA" id="ARBA00012438"/>
    </source>
</evidence>
<protein>
    <recommendedName>
        <fullName evidence="3">histidine kinase</fullName>
        <ecNumber evidence="3">2.7.13.3</ecNumber>
    </recommendedName>
</protein>
<evidence type="ECO:0000256" key="2">
    <source>
        <dbReference type="ARBA" id="ARBA00004370"/>
    </source>
</evidence>
<accession>A0A1M6UWX7</accession>
<dbReference type="CDD" id="cd00082">
    <property type="entry name" value="HisKA"/>
    <property type="match status" value="1"/>
</dbReference>
<evidence type="ECO:0000313" key="10">
    <source>
        <dbReference type="EMBL" id="SHK73663.1"/>
    </source>
</evidence>
<keyword evidence="8" id="KW-0812">Transmembrane</keyword>
<evidence type="ECO:0000256" key="4">
    <source>
        <dbReference type="ARBA" id="ARBA00022553"/>
    </source>
</evidence>
<dbReference type="GO" id="GO:0005886">
    <property type="term" value="C:plasma membrane"/>
    <property type="evidence" value="ECO:0007669"/>
    <property type="project" value="TreeGrafter"/>
</dbReference>
<dbReference type="STRING" id="1121302.SAMN02745163_04373"/>
<evidence type="ECO:0000256" key="5">
    <source>
        <dbReference type="ARBA" id="ARBA00022679"/>
    </source>
</evidence>
<dbReference type="InterPro" id="IPR008358">
    <property type="entry name" value="Sig_transdc_His_kin/Pase_MprB"/>
</dbReference>
<dbReference type="OrthoDB" id="9792991at2"/>
<dbReference type="InterPro" id="IPR050351">
    <property type="entry name" value="BphY/WalK/GraS-like"/>
</dbReference>
<dbReference type="PRINTS" id="PR01780">
    <property type="entry name" value="LANTIREGPROT"/>
</dbReference>
<keyword evidence="4" id="KW-0597">Phosphoprotein</keyword>
<dbReference type="Pfam" id="PF02518">
    <property type="entry name" value="HATPase_c"/>
    <property type="match status" value="1"/>
</dbReference>
<feature type="domain" description="Histidine kinase" evidence="9">
    <location>
        <begin position="89"/>
        <end position="282"/>
    </location>
</feature>
<sequence>MQLFVIIVLLAIIGIVVTLYTLSLKEIRNIKNQLKKINGTKTNSKILATNSNKEIKGLIAEINKSIEEKQKSEAEHKNIDLEVRQAIANMSHDLRTPLTSIMGYIQLIEDDNIKEEERKQYLNIVKNRTKDLEGLISSFYDLSRLEGNEYKFNMASINISNVMCEVLGSFYNDFLRANINPIVEIDEKPYFIIGDEVAIKRVISNLIQNILRYGQGDVVFSLKKQEDTVITFFENTAKNLTKEDAEHLFDRFFTADRARTGKSTGLGLAITKQLVNQMGHEIKSELISDKLRITLIWKMIKEFK</sequence>
<evidence type="ECO:0000313" key="11">
    <source>
        <dbReference type="Proteomes" id="UP000184310"/>
    </source>
</evidence>
<dbReference type="GO" id="GO:0000155">
    <property type="term" value="F:phosphorelay sensor kinase activity"/>
    <property type="evidence" value="ECO:0007669"/>
    <property type="project" value="InterPro"/>
</dbReference>
<dbReference type="PROSITE" id="PS50109">
    <property type="entry name" value="HIS_KIN"/>
    <property type="match status" value="1"/>
</dbReference>
<dbReference type="Gene3D" id="3.30.565.10">
    <property type="entry name" value="Histidine kinase-like ATPase, C-terminal domain"/>
    <property type="match status" value="1"/>
</dbReference>
<proteinExistence type="predicted"/>
<evidence type="ECO:0000256" key="6">
    <source>
        <dbReference type="ARBA" id="ARBA00022777"/>
    </source>
</evidence>
<keyword evidence="6" id="KW-0418">Kinase</keyword>
<comment type="subcellular location">
    <subcellularLocation>
        <location evidence="2">Membrane</location>
    </subcellularLocation>
</comment>
<dbReference type="EMBL" id="FQZB01000025">
    <property type="protein sequence ID" value="SHK73663.1"/>
    <property type="molecule type" value="Genomic_DNA"/>
</dbReference>
<reference evidence="10 11" key="1">
    <citation type="submission" date="2016-11" db="EMBL/GenBank/DDBJ databases">
        <authorList>
            <person name="Jaros S."/>
            <person name="Januszkiewicz K."/>
            <person name="Wedrychowicz H."/>
        </authorList>
    </citation>
    <scope>NUCLEOTIDE SEQUENCE [LARGE SCALE GENOMIC DNA]</scope>
    <source>
        <strain evidence="10 11">DSM 21758</strain>
    </source>
</reference>
<dbReference type="EC" id="2.7.13.3" evidence="3"/>
<keyword evidence="7" id="KW-0902">Two-component regulatory system</keyword>
<dbReference type="InterPro" id="IPR036097">
    <property type="entry name" value="HisK_dim/P_sf"/>
</dbReference>
<dbReference type="InterPro" id="IPR003594">
    <property type="entry name" value="HATPase_dom"/>
</dbReference>
<dbReference type="Proteomes" id="UP000184310">
    <property type="component" value="Unassembled WGS sequence"/>
</dbReference>
<dbReference type="AlphaFoldDB" id="A0A1M6UWX7"/>
<dbReference type="InterPro" id="IPR036890">
    <property type="entry name" value="HATPase_C_sf"/>
</dbReference>